<accession>A0A971CYJ1</accession>
<reference evidence="1" key="2">
    <citation type="submission" date="2020-01" db="EMBL/GenBank/DDBJ databases">
        <authorList>
            <person name="Campanaro S."/>
        </authorList>
    </citation>
    <scope>NUCLEOTIDE SEQUENCE</scope>
    <source>
        <strain evidence="1">AS01afH2WH_6</strain>
    </source>
</reference>
<dbReference type="Gene3D" id="2.60.120.260">
    <property type="entry name" value="Galactose-binding domain-like"/>
    <property type="match status" value="1"/>
</dbReference>
<dbReference type="RefSeq" id="WP_273173289.1">
    <property type="nucleotide sequence ID" value="NZ_CP181270.1"/>
</dbReference>
<dbReference type="EMBL" id="JAAXZR010000018">
    <property type="protein sequence ID" value="NLT79455.1"/>
    <property type="molecule type" value="Genomic_DNA"/>
</dbReference>
<gene>
    <name evidence="1" type="ORF">GXW98_04100</name>
</gene>
<organism evidence="1 2">
    <name type="scientific">Bifidobacterium crudilactis</name>
    <dbReference type="NCBI Taxonomy" id="327277"/>
    <lineage>
        <taxon>Bacteria</taxon>
        <taxon>Bacillati</taxon>
        <taxon>Actinomycetota</taxon>
        <taxon>Actinomycetes</taxon>
        <taxon>Bifidobacteriales</taxon>
        <taxon>Bifidobacteriaceae</taxon>
        <taxon>Bifidobacterium</taxon>
    </lineage>
</organism>
<dbReference type="AlphaFoldDB" id="A0A971CYJ1"/>
<protein>
    <recommendedName>
        <fullName evidence="3">CBM-cenC domain-containing protein</fullName>
    </recommendedName>
</protein>
<comment type="caution">
    <text evidence="1">The sequence shown here is derived from an EMBL/GenBank/DDBJ whole genome shotgun (WGS) entry which is preliminary data.</text>
</comment>
<evidence type="ECO:0000313" key="2">
    <source>
        <dbReference type="Proteomes" id="UP000767327"/>
    </source>
</evidence>
<evidence type="ECO:0000313" key="1">
    <source>
        <dbReference type="EMBL" id="NLT79455.1"/>
    </source>
</evidence>
<dbReference type="InterPro" id="IPR008979">
    <property type="entry name" value="Galactose-bd-like_sf"/>
</dbReference>
<sequence>MSSVVKRNAPLTNADFETGDLTGWNVSGDAKVTSQANDSAGIKPHSGSYQLRLGNGGSASQSFAVAPGTALTLNAYSNSFQSSQAVKVTIQFGDQPVIVLGNYSSGGNKWGQLNYTTLAPSGATSATVTFAANPRAIRLDDIVISEVNAPIEDTAFVYLDGRPLPIRLDTEGDLPSALAPFTLTWGTKTPWDDLEPCILAISLIDPTGAYSKNQANIQGRTLEIYNSQQDPMPMFSGTITSAKLTNLNENGRTRLDVTASDKAWNIKTDTAKGPTADDRVYKGYQWAGSDFFNWVGERFRADGIASYASVAGGVYGSDPLATERISVYDVMKNKRSDHSTTPPTIRFGQATYVTSFDSQQANNVWLTYLSLPWNRTLTLTGHLIIMPDDYFNTAFDGDMMKSTIIEQARNIQIDKTATVTPPDDFYSQAEIKYYSRSVTNPGVSTTEQDKGSTVMTFSQDQSRILRIDTGSREGENVLDIDMDEYVNAEGSAVSDDMNIAKFDVSGIIAAVHENNSRLRLPELTFYSKRVKSIWRYIPKPCRLIILGSKFERFFPDIHGPWISISGVVTFNPKNPKGAWSHTINVFPSPMPDSYGTPTIADLKAINDADGQLSNCNYPLGAFRYVTNTSNPS</sequence>
<dbReference type="Proteomes" id="UP000767327">
    <property type="component" value="Unassembled WGS sequence"/>
</dbReference>
<proteinExistence type="predicted"/>
<reference evidence="1" key="1">
    <citation type="journal article" date="2020" name="Biotechnol. Biofuels">
        <title>New insights from the biogas microbiome by comprehensive genome-resolved metagenomics of nearly 1600 species originating from multiple anaerobic digesters.</title>
        <authorList>
            <person name="Campanaro S."/>
            <person name="Treu L."/>
            <person name="Rodriguez-R L.M."/>
            <person name="Kovalovszki A."/>
            <person name="Ziels R.M."/>
            <person name="Maus I."/>
            <person name="Zhu X."/>
            <person name="Kougias P.G."/>
            <person name="Basile A."/>
            <person name="Luo G."/>
            <person name="Schluter A."/>
            <person name="Konstantinidis K.T."/>
            <person name="Angelidaki I."/>
        </authorList>
    </citation>
    <scope>NUCLEOTIDE SEQUENCE</scope>
    <source>
        <strain evidence="1">AS01afH2WH_6</strain>
    </source>
</reference>
<evidence type="ECO:0008006" key="3">
    <source>
        <dbReference type="Google" id="ProtNLM"/>
    </source>
</evidence>
<dbReference type="SUPFAM" id="SSF49785">
    <property type="entry name" value="Galactose-binding domain-like"/>
    <property type="match status" value="1"/>
</dbReference>
<name>A0A971CYJ1_9BIFI</name>